<evidence type="ECO:0000313" key="11">
    <source>
        <dbReference type="EMBL" id="CAF4337671.1"/>
    </source>
</evidence>
<organism evidence="9 12">
    <name type="scientific">Didymodactylos carnosus</name>
    <dbReference type="NCBI Taxonomy" id="1234261"/>
    <lineage>
        <taxon>Eukaryota</taxon>
        <taxon>Metazoa</taxon>
        <taxon>Spiralia</taxon>
        <taxon>Gnathifera</taxon>
        <taxon>Rotifera</taxon>
        <taxon>Eurotatoria</taxon>
        <taxon>Bdelloidea</taxon>
        <taxon>Philodinida</taxon>
        <taxon>Philodinidae</taxon>
        <taxon>Didymodactylos</taxon>
    </lineage>
</organism>
<dbReference type="Proteomes" id="UP000682733">
    <property type="component" value="Unassembled WGS sequence"/>
</dbReference>
<dbReference type="InterPro" id="IPR056164">
    <property type="entry name" value="Beta-prop_ELP1_1st"/>
</dbReference>
<evidence type="ECO:0008006" key="13">
    <source>
        <dbReference type="Google" id="ProtNLM"/>
    </source>
</evidence>
<dbReference type="GO" id="GO:0002926">
    <property type="term" value="P:tRNA wobble base 5-methoxycarbonylmethyl-2-thiouridinylation"/>
    <property type="evidence" value="ECO:0007669"/>
    <property type="project" value="TreeGrafter"/>
</dbReference>
<evidence type="ECO:0000313" key="10">
    <source>
        <dbReference type="EMBL" id="CAF3796891.1"/>
    </source>
</evidence>
<dbReference type="PANTHER" id="PTHR12747">
    <property type="entry name" value="ELONGATOR COMPLEX PROTEIN 1"/>
    <property type="match status" value="1"/>
</dbReference>
<dbReference type="AlphaFoldDB" id="A0A815QY60"/>
<keyword evidence="4" id="KW-0963">Cytoplasm</keyword>
<accession>A0A815QY60</accession>
<reference evidence="9" key="1">
    <citation type="submission" date="2021-02" db="EMBL/GenBank/DDBJ databases">
        <authorList>
            <person name="Nowell W R."/>
        </authorList>
    </citation>
    <scope>NUCLEOTIDE SEQUENCE</scope>
</reference>
<dbReference type="GO" id="GO:0005829">
    <property type="term" value="C:cytosol"/>
    <property type="evidence" value="ECO:0007669"/>
    <property type="project" value="TreeGrafter"/>
</dbReference>
<dbReference type="UniPathway" id="UPA00988"/>
<protein>
    <recommendedName>
        <fullName evidence="13">Elongation complex protein 1</fullName>
    </recommendedName>
</protein>
<comment type="similarity">
    <text evidence="3">Belongs to the ELP1/IKA1 family.</text>
</comment>
<dbReference type="Pfam" id="PF23797">
    <property type="entry name" value="Beta-prop_ELP1_2nd"/>
    <property type="match status" value="1"/>
</dbReference>
<dbReference type="InterPro" id="IPR056165">
    <property type="entry name" value="Beta-prop_ELP1_2nd"/>
</dbReference>
<comment type="caution">
    <text evidence="9">The sequence shown here is derived from an EMBL/GenBank/DDBJ whole genome shotgun (WGS) entry which is preliminary data.</text>
</comment>
<dbReference type="GO" id="GO:0000049">
    <property type="term" value="F:tRNA binding"/>
    <property type="evidence" value="ECO:0007669"/>
    <property type="project" value="TreeGrafter"/>
</dbReference>
<evidence type="ECO:0000313" key="9">
    <source>
        <dbReference type="EMBL" id="CAF1469402.1"/>
    </source>
</evidence>
<evidence type="ECO:0000313" key="8">
    <source>
        <dbReference type="EMBL" id="CAF1028549.1"/>
    </source>
</evidence>
<evidence type="ECO:0000259" key="7">
    <source>
        <dbReference type="Pfam" id="PF23797"/>
    </source>
</evidence>
<comment type="subcellular location">
    <subcellularLocation>
        <location evidence="1">Cytoplasm</location>
    </subcellularLocation>
</comment>
<dbReference type="EMBL" id="CAJOBC010085940">
    <property type="protein sequence ID" value="CAF4337671.1"/>
    <property type="molecule type" value="Genomic_DNA"/>
</dbReference>
<dbReference type="SUPFAM" id="SSF82171">
    <property type="entry name" value="DPP6 N-terminal domain-like"/>
    <property type="match status" value="1"/>
</dbReference>
<dbReference type="Pfam" id="PF04762">
    <property type="entry name" value="Beta-prop_ELP1_1st"/>
    <property type="match status" value="1"/>
</dbReference>
<evidence type="ECO:0000256" key="4">
    <source>
        <dbReference type="ARBA" id="ARBA00022490"/>
    </source>
</evidence>
<evidence type="ECO:0000256" key="5">
    <source>
        <dbReference type="ARBA" id="ARBA00022694"/>
    </source>
</evidence>
<dbReference type="GO" id="GO:0033588">
    <property type="term" value="C:elongator holoenzyme complex"/>
    <property type="evidence" value="ECO:0007669"/>
    <property type="project" value="InterPro"/>
</dbReference>
<name>A0A815QY60_9BILA</name>
<dbReference type="EMBL" id="CAJOBA010007251">
    <property type="protein sequence ID" value="CAF3796891.1"/>
    <property type="molecule type" value="Genomic_DNA"/>
</dbReference>
<dbReference type="PANTHER" id="PTHR12747:SF0">
    <property type="entry name" value="ELONGATOR COMPLEX PROTEIN 1"/>
    <property type="match status" value="1"/>
</dbReference>
<evidence type="ECO:0000256" key="1">
    <source>
        <dbReference type="ARBA" id="ARBA00004496"/>
    </source>
</evidence>
<dbReference type="Proteomes" id="UP000663829">
    <property type="component" value="Unassembled WGS sequence"/>
</dbReference>
<dbReference type="InterPro" id="IPR006849">
    <property type="entry name" value="Elp1"/>
</dbReference>
<feature type="domain" description="ELP1 first N-terminal beta-propeller" evidence="6">
    <location>
        <begin position="3"/>
        <end position="363"/>
    </location>
</feature>
<keyword evidence="12" id="KW-1185">Reference proteome</keyword>
<dbReference type="EMBL" id="CAJNOQ010020470">
    <property type="protein sequence ID" value="CAF1469402.1"/>
    <property type="molecule type" value="Genomic_DNA"/>
</dbReference>
<comment type="pathway">
    <text evidence="2">tRNA modification; 5-methoxycarbonylmethyl-2-thiouridine-tRNA biosynthesis.</text>
</comment>
<feature type="non-terminal residue" evidence="9">
    <location>
        <position position="1"/>
    </location>
</feature>
<dbReference type="Proteomes" id="UP000681722">
    <property type="component" value="Unassembled WGS sequence"/>
</dbReference>
<evidence type="ECO:0000313" key="12">
    <source>
        <dbReference type="Proteomes" id="UP000663829"/>
    </source>
</evidence>
<feature type="domain" description="ELP1 N-terminal second beta-propeller" evidence="7">
    <location>
        <begin position="400"/>
        <end position="643"/>
    </location>
</feature>
<dbReference type="Proteomes" id="UP000677228">
    <property type="component" value="Unassembled WGS sequence"/>
</dbReference>
<evidence type="ECO:0000259" key="6">
    <source>
        <dbReference type="Pfam" id="PF04762"/>
    </source>
</evidence>
<dbReference type="OrthoDB" id="40048at2759"/>
<proteinExistence type="inferred from homology"/>
<dbReference type="EMBL" id="CAJNOK010007241">
    <property type="protein sequence ID" value="CAF1028549.1"/>
    <property type="molecule type" value="Genomic_DNA"/>
</dbReference>
<evidence type="ECO:0000256" key="2">
    <source>
        <dbReference type="ARBA" id="ARBA00005043"/>
    </source>
</evidence>
<gene>
    <name evidence="9" type="ORF">GPM918_LOCUS35404</name>
    <name evidence="8" type="ORF">OVA965_LOCUS15869</name>
    <name evidence="11" type="ORF">SRO942_LOCUS36125</name>
    <name evidence="10" type="ORF">TMI583_LOCUS15877</name>
</gene>
<sequence length="651" mass="74798">RTMRNLQLSYIKSILFSELNVENVHRTAYDSDKQIFYISTDHIIYSFDVDNDDDKSLRQAYETQEHSIEDLCYVSEINCLCIALSNGDLLSYICDDNIENIIGTMDTKIHAITLSPDQQILTIVSDTKLLLLSVMNEFEPIAEINFDTNEFGLQQFVNVGWGKQETQFHGSLGKKAALLPTSMGTKNIFSFDDCRTKISWRDDSDYFAVSFISKQEQCRMIKIYNKQGQLQATNDQVFNGCLEHSFAWKLSGESIAVPMRMNNGQKSTISFMEKNGLKHGDFELVKEDEKEYHVQHICWNKDSTILCIVLHTAESSVKDKPERNNSSKGSSVLQLWSTNNYHWYLKQCYKFESLQIQTILWDMESTNRIHFIFDNGQYRTMTWVWVTNIKSADNRTLACVIDGKKLMVTDFTHSSIPPPMCTYTIMCPSTIHSVVSSNNSNDQLLFALSNGVIALCKSSLPSSDTVSGYETIKHLPEITAHYIQSVIKIDSNMNDCTHFTLFNDQLYYIELSVLHVHNFERIVQSIQLDFLCLTTAIGQNAIYFESTNGEIFYLNEKQQIKIVSKIQFPRRCPQFSIVIQGNDEKFVGLTDNYRLYLNSNELLHNCNSYFIHDRSTIAYSTLQHQIGFISLTNSNNTHQNNVIDTKRRTGK</sequence>
<keyword evidence="5" id="KW-0819">tRNA processing</keyword>
<evidence type="ECO:0000256" key="3">
    <source>
        <dbReference type="ARBA" id="ARBA00006086"/>
    </source>
</evidence>